<evidence type="ECO:0000259" key="2">
    <source>
        <dbReference type="Pfam" id="PF02371"/>
    </source>
</evidence>
<feature type="domain" description="Transposase IS116/IS110/IS902 C-terminal" evidence="2">
    <location>
        <begin position="292"/>
        <end position="375"/>
    </location>
</feature>
<proteinExistence type="predicted"/>
<dbReference type="EMBL" id="UOFC01000231">
    <property type="protein sequence ID" value="VAW48765.1"/>
    <property type="molecule type" value="Genomic_DNA"/>
</dbReference>
<evidence type="ECO:0000313" key="3">
    <source>
        <dbReference type="EMBL" id="VAW48765.1"/>
    </source>
</evidence>
<dbReference type="PANTHER" id="PTHR33055">
    <property type="entry name" value="TRANSPOSASE FOR INSERTION SEQUENCE ELEMENT IS1111A"/>
    <property type="match status" value="1"/>
</dbReference>
<dbReference type="GO" id="GO:0006313">
    <property type="term" value="P:DNA transposition"/>
    <property type="evidence" value="ECO:0007669"/>
    <property type="project" value="InterPro"/>
</dbReference>
<dbReference type="GO" id="GO:0003677">
    <property type="term" value="F:DNA binding"/>
    <property type="evidence" value="ECO:0007669"/>
    <property type="project" value="InterPro"/>
</dbReference>
<protein>
    <submittedName>
        <fullName evidence="3">Uncharacterized protein</fullName>
    </submittedName>
</protein>
<dbReference type="AlphaFoldDB" id="A0A3B0VYW9"/>
<reference evidence="3" key="1">
    <citation type="submission" date="2018-06" db="EMBL/GenBank/DDBJ databases">
        <authorList>
            <person name="Zhirakovskaya E."/>
        </authorList>
    </citation>
    <scope>NUCLEOTIDE SEQUENCE</scope>
</reference>
<dbReference type="InterPro" id="IPR047650">
    <property type="entry name" value="Transpos_IS110"/>
</dbReference>
<accession>A0A3B0VYW9</accession>
<organism evidence="3">
    <name type="scientific">hydrothermal vent metagenome</name>
    <dbReference type="NCBI Taxonomy" id="652676"/>
    <lineage>
        <taxon>unclassified sequences</taxon>
        <taxon>metagenomes</taxon>
        <taxon>ecological metagenomes</taxon>
    </lineage>
</organism>
<dbReference type="GO" id="GO:0004803">
    <property type="term" value="F:transposase activity"/>
    <property type="evidence" value="ECO:0007669"/>
    <property type="project" value="InterPro"/>
</dbReference>
<dbReference type="NCBIfam" id="NF033542">
    <property type="entry name" value="transpos_IS110"/>
    <property type="match status" value="1"/>
</dbReference>
<name>A0A3B0VYW9_9ZZZZ</name>
<gene>
    <name evidence="3" type="ORF">MNBD_GAMMA03-424</name>
</gene>
<evidence type="ECO:0000259" key="1">
    <source>
        <dbReference type="Pfam" id="PF01548"/>
    </source>
</evidence>
<dbReference type="Pfam" id="PF02371">
    <property type="entry name" value="Transposase_20"/>
    <property type="match status" value="1"/>
</dbReference>
<dbReference type="InterPro" id="IPR003346">
    <property type="entry name" value="Transposase_20"/>
</dbReference>
<dbReference type="InterPro" id="IPR002525">
    <property type="entry name" value="Transp_IS110-like_N"/>
</dbReference>
<dbReference type="Pfam" id="PF01548">
    <property type="entry name" value="DEDD_Tnp_IS110"/>
    <property type="match status" value="1"/>
</dbReference>
<sequence length="443" mass="50899">MKTKKFEEKKKVVSGKKVIGVDPGRDRHQIAVLSESGEQLGKSFSIPVSYEGYEDKLMKKLKLSIGEFDLSEVVFAVETSCNLWQTLCAWLSMKGYMVVMVSPLTTRSSRPLMGRDFSKTDPKDAYLVGLNAQRGHYDDYKIYQPHIKSMHHLSIVWSKLTKDRVKNLQRIGAFMQSWFPEYVKVFPTIGVDTSLYLLKNYFLPRHFDEAIILKELSAVRKVSGGNYGKEKLVALVEQSKNSIGMNDSGEEEETLRIILDGWLSEVKSINRQMKKVSAKLIELAKESDNFDILLSIKGVSDLSAARLIAECRDFEGISHYGQIEKFAGLNVRVSDSGRSNGARHINGIGNKRLNHLLNQMVSQVMRYVPEVANKYMRRQLKRPCYRKNLIASIPQFLKLIVALMREKRAYEFKEESLKDMMELKREYEKFSKNRKWHAIKFAA</sequence>
<dbReference type="PANTHER" id="PTHR33055:SF3">
    <property type="entry name" value="PUTATIVE TRANSPOSASE FOR IS117-RELATED"/>
    <property type="match status" value="1"/>
</dbReference>
<feature type="domain" description="Transposase IS110-like N-terminal" evidence="1">
    <location>
        <begin position="19"/>
        <end position="180"/>
    </location>
</feature>